<gene>
    <name evidence="5" type="ORF">IAA86_03470</name>
</gene>
<dbReference type="Pfam" id="PF02518">
    <property type="entry name" value="HATPase_c"/>
    <property type="match status" value="1"/>
</dbReference>
<proteinExistence type="predicted"/>
<dbReference type="Gene3D" id="1.10.287.130">
    <property type="match status" value="1"/>
</dbReference>
<dbReference type="PANTHER" id="PTHR45569">
    <property type="entry name" value="SENSOR PROTEIN KDPD"/>
    <property type="match status" value="1"/>
</dbReference>
<keyword evidence="5" id="KW-0418">Kinase</keyword>
<reference evidence="5" key="1">
    <citation type="submission" date="2020-10" db="EMBL/GenBank/DDBJ databases">
        <authorList>
            <person name="Gilroy R."/>
        </authorList>
    </citation>
    <scope>NUCLEOTIDE SEQUENCE</scope>
    <source>
        <strain evidence="5">CHK152-2871</strain>
    </source>
</reference>
<dbReference type="AlphaFoldDB" id="A0A9D1JYK3"/>
<accession>A0A9D1JYK3</accession>
<keyword evidence="3" id="KW-0597">Phosphoprotein</keyword>
<dbReference type="CDD" id="cd00082">
    <property type="entry name" value="HisKA"/>
    <property type="match status" value="1"/>
</dbReference>
<dbReference type="InterPro" id="IPR003661">
    <property type="entry name" value="HisK_dim/P_dom"/>
</dbReference>
<protein>
    <recommendedName>
        <fullName evidence="2">histidine kinase</fullName>
        <ecNumber evidence="2">2.7.13.3</ecNumber>
    </recommendedName>
</protein>
<dbReference type="GO" id="GO:0005886">
    <property type="term" value="C:plasma membrane"/>
    <property type="evidence" value="ECO:0007669"/>
    <property type="project" value="TreeGrafter"/>
</dbReference>
<evidence type="ECO:0000256" key="3">
    <source>
        <dbReference type="ARBA" id="ARBA00022553"/>
    </source>
</evidence>
<comment type="catalytic activity">
    <reaction evidence="1">
        <text>ATP + protein L-histidine = ADP + protein N-phospho-L-histidine.</text>
        <dbReference type="EC" id="2.7.13.3"/>
    </reaction>
</comment>
<dbReference type="EMBL" id="DVJQ01000029">
    <property type="protein sequence ID" value="HIS74063.1"/>
    <property type="molecule type" value="Genomic_DNA"/>
</dbReference>
<dbReference type="InterPro" id="IPR036097">
    <property type="entry name" value="HisK_dim/P_sf"/>
</dbReference>
<feature type="domain" description="Histidine kinase" evidence="4">
    <location>
        <begin position="11"/>
        <end position="224"/>
    </location>
</feature>
<keyword evidence="5" id="KW-0808">Transferase</keyword>
<dbReference type="GO" id="GO:0000155">
    <property type="term" value="F:phosphorelay sensor kinase activity"/>
    <property type="evidence" value="ECO:0007669"/>
    <property type="project" value="InterPro"/>
</dbReference>
<evidence type="ECO:0000259" key="4">
    <source>
        <dbReference type="PROSITE" id="PS50109"/>
    </source>
</evidence>
<dbReference type="EC" id="2.7.13.3" evidence="2"/>
<name>A0A9D1JYK3_9BACT</name>
<dbReference type="PROSITE" id="PS50109">
    <property type="entry name" value="HIS_KIN"/>
    <property type="match status" value="1"/>
</dbReference>
<dbReference type="SUPFAM" id="SSF55874">
    <property type="entry name" value="ATPase domain of HSP90 chaperone/DNA topoisomerase II/histidine kinase"/>
    <property type="match status" value="1"/>
</dbReference>
<dbReference type="Gene3D" id="3.30.565.10">
    <property type="entry name" value="Histidine kinase-like ATPase, C-terminal domain"/>
    <property type="match status" value="1"/>
</dbReference>
<dbReference type="InterPro" id="IPR005467">
    <property type="entry name" value="His_kinase_dom"/>
</dbReference>
<evidence type="ECO:0000313" key="6">
    <source>
        <dbReference type="Proteomes" id="UP000886865"/>
    </source>
</evidence>
<evidence type="ECO:0000256" key="2">
    <source>
        <dbReference type="ARBA" id="ARBA00012438"/>
    </source>
</evidence>
<dbReference type="PANTHER" id="PTHR45569:SF1">
    <property type="entry name" value="SENSOR PROTEIN KDPD"/>
    <property type="match status" value="1"/>
</dbReference>
<sequence>MSKQKSSLIENLAHDLKSPIYSQINALNLLLGDKSFNVTNTQRELLSDLLASNMYMKDMVLNILLGFRLKCENFNLDIVPHNFHQTLNSVIKSIKHVNNSHKISVISDTDYICAEYDDTQIKRVLSNLLTNACKHSTLNSEIKIVCEQNMGDLVVKIINDGHIDFEQTDDIFKPYKTNAKTEALCGSGLGLYISKQIIEHHGGQINALNNGSEVCVTFKIPIISKRI</sequence>
<dbReference type="InterPro" id="IPR052023">
    <property type="entry name" value="Histidine_kinase_KdpD"/>
</dbReference>
<dbReference type="CDD" id="cd00075">
    <property type="entry name" value="HATPase"/>
    <property type="match status" value="1"/>
</dbReference>
<dbReference type="InterPro" id="IPR036890">
    <property type="entry name" value="HATPase_C_sf"/>
</dbReference>
<reference evidence="5" key="2">
    <citation type="journal article" date="2021" name="PeerJ">
        <title>Extensive microbial diversity within the chicken gut microbiome revealed by metagenomics and culture.</title>
        <authorList>
            <person name="Gilroy R."/>
            <person name="Ravi A."/>
            <person name="Getino M."/>
            <person name="Pursley I."/>
            <person name="Horton D.L."/>
            <person name="Alikhan N.F."/>
            <person name="Baker D."/>
            <person name="Gharbi K."/>
            <person name="Hall N."/>
            <person name="Watson M."/>
            <person name="Adriaenssens E.M."/>
            <person name="Foster-Nyarko E."/>
            <person name="Jarju S."/>
            <person name="Secka A."/>
            <person name="Antonio M."/>
            <person name="Oren A."/>
            <person name="Chaudhuri R.R."/>
            <person name="La Ragione R."/>
            <person name="Hildebrand F."/>
            <person name="Pallen M.J."/>
        </authorList>
    </citation>
    <scope>NUCLEOTIDE SEQUENCE</scope>
    <source>
        <strain evidence="5">CHK152-2871</strain>
    </source>
</reference>
<dbReference type="InterPro" id="IPR003594">
    <property type="entry name" value="HATPase_dom"/>
</dbReference>
<dbReference type="SUPFAM" id="SSF47384">
    <property type="entry name" value="Homodimeric domain of signal transducing histidine kinase"/>
    <property type="match status" value="1"/>
</dbReference>
<dbReference type="Proteomes" id="UP000886865">
    <property type="component" value="Unassembled WGS sequence"/>
</dbReference>
<comment type="caution">
    <text evidence="5">The sequence shown here is derived from an EMBL/GenBank/DDBJ whole genome shotgun (WGS) entry which is preliminary data.</text>
</comment>
<dbReference type="SMART" id="SM00387">
    <property type="entry name" value="HATPase_c"/>
    <property type="match status" value="1"/>
</dbReference>
<evidence type="ECO:0000313" key="5">
    <source>
        <dbReference type="EMBL" id="HIS74063.1"/>
    </source>
</evidence>
<dbReference type="SMART" id="SM00388">
    <property type="entry name" value="HisKA"/>
    <property type="match status" value="1"/>
</dbReference>
<dbReference type="InterPro" id="IPR004358">
    <property type="entry name" value="Sig_transdc_His_kin-like_C"/>
</dbReference>
<evidence type="ECO:0000256" key="1">
    <source>
        <dbReference type="ARBA" id="ARBA00000085"/>
    </source>
</evidence>
<organism evidence="5 6">
    <name type="scientific">Candidatus Galligastranaerophilus intestinavium</name>
    <dbReference type="NCBI Taxonomy" id="2840836"/>
    <lineage>
        <taxon>Bacteria</taxon>
        <taxon>Candidatus Galligastranaerophilus</taxon>
    </lineage>
</organism>
<dbReference type="PRINTS" id="PR00344">
    <property type="entry name" value="BCTRLSENSOR"/>
</dbReference>